<feature type="domain" description="SGNH" evidence="3">
    <location>
        <begin position="426"/>
        <end position="652"/>
    </location>
</feature>
<keyword evidence="4" id="KW-0012">Acyltransferase</keyword>
<accession>A0ABW0S0I0</accession>
<dbReference type="GO" id="GO:0016746">
    <property type="term" value="F:acyltransferase activity"/>
    <property type="evidence" value="ECO:0007669"/>
    <property type="project" value="UniProtKB-KW"/>
</dbReference>
<gene>
    <name evidence="4" type="ORF">ACFPO9_13215</name>
</gene>
<reference evidence="5" key="1">
    <citation type="journal article" date="2019" name="Int. J. Syst. Evol. Microbiol.">
        <title>The Global Catalogue of Microorganisms (GCM) 10K type strain sequencing project: providing services to taxonomists for standard genome sequencing and annotation.</title>
        <authorList>
            <consortium name="The Broad Institute Genomics Platform"/>
            <consortium name="The Broad Institute Genome Sequencing Center for Infectious Disease"/>
            <person name="Wu L."/>
            <person name="Ma J."/>
        </authorList>
    </citation>
    <scope>NUCLEOTIDE SEQUENCE [LARGE SCALE GENOMIC DNA]</scope>
    <source>
        <strain evidence="5">CGMCC 4.5798</strain>
    </source>
</reference>
<keyword evidence="1" id="KW-0472">Membrane</keyword>
<name>A0ABW0S0I0_9BURK</name>
<dbReference type="InterPro" id="IPR002656">
    <property type="entry name" value="Acyl_transf_3_dom"/>
</dbReference>
<feature type="transmembrane region" description="Helical" evidence="1">
    <location>
        <begin position="49"/>
        <end position="69"/>
    </location>
</feature>
<evidence type="ECO:0000259" key="2">
    <source>
        <dbReference type="Pfam" id="PF01757"/>
    </source>
</evidence>
<feature type="transmembrane region" description="Helical" evidence="1">
    <location>
        <begin position="27"/>
        <end position="43"/>
    </location>
</feature>
<dbReference type="PANTHER" id="PTHR23028:SF53">
    <property type="entry name" value="ACYL_TRANSF_3 DOMAIN-CONTAINING PROTEIN"/>
    <property type="match status" value="1"/>
</dbReference>
<dbReference type="PANTHER" id="PTHR23028">
    <property type="entry name" value="ACETYLTRANSFERASE"/>
    <property type="match status" value="1"/>
</dbReference>
<organism evidence="4 5">
    <name type="scientific">Massilia aerilata</name>
    <dbReference type="NCBI Taxonomy" id="453817"/>
    <lineage>
        <taxon>Bacteria</taxon>
        <taxon>Pseudomonadati</taxon>
        <taxon>Pseudomonadota</taxon>
        <taxon>Betaproteobacteria</taxon>
        <taxon>Burkholderiales</taxon>
        <taxon>Oxalobacteraceae</taxon>
        <taxon>Telluria group</taxon>
        <taxon>Massilia</taxon>
    </lineage>
</organism>
<dbReference type="Pfam" id="PF19040">
    <property type="entry name" value="SGNH"/>
    <property type="match status" value="1"/>
</dbReference>
<dbReference type="InterPro" id="IPR050879">
    <property type="entry name" value="Acyltransferase_3"/>
</dbReference>
<evidence type="ECO:0000313" key="5">
    <source>
        <dbReference type="Proteomes" id="UP001596086"/>
    </source>
</evidence>
<evidence type="ECO:0000259" key="3">
    <source>
        <dbReference type="Pfam" id="PF19040"/>
    </source>
</evidence>
<feature type="transmembrane region" description="Helical" evidence="1">
    <location>
        <begin position="90"/>
        <end position="109"/>
    </location>
</feature>
<feature type="transmembrane region" description="Helical" evidence="1">
    <location>
        <begin position="232"/>
        <end position="254"/>
    </location>
</feature>
<proteinExistence type="predicted"/>
<evidence type="ECO:0000256" key="1">
    <source>
        <dbReference type="SAM" id="Phobius"/>
    </source>
</evidence>
<sequence>MDIRRDSTDVLKASAAHTIIYRPDIDGLRAVAVGLVVLFHAWPKWLRSGFIGVDVFFVISGFLITSIILKDLRQRAFTIRGFYVRRIRRIFPALITVVLAVLAFGWYVLLRQEFAQLGKHVAAAAAFVSNLVLWSEAGYWDNESVTKPLLHLWSLGVEEQFYLVWPIAMALCFRVRFGILAFLALTLAGSFLYGLYATFNHPAEAYFSPVTRFWELASGGLVAYAMTKRSPLLPAPLLISSFGLLLLVLGAVLIKGQADFPGAWALLPVLGTCALIAAGNVSFINRRLLGNPLMVKIGLVSYPFYLWHWPLLSFGYIIEGEKPEPLVKAALVLAALALAFLTYRLIERPVQKSPNKRRAIQGLVAAMACFGVLGVMVKAGLLQERMPSSAVARYMGALNDLGFPDPAMKPLRYKGSLFQQLDGKGQGTTVLIGDSVMEQYAPLVSQGLRDGRFDRSKVIFATQGGCMPVEGAVRLPRLRYPTCTTTVTDAWRLAASPEVDTVVVAASWYGYFANWQQDVQMPVDGQLQAFPAASAHEAAYATLQQSIARLRTAGKRVYLILQPPSGNQFDPRSMITGSRFGEMKPRTDMEAYRVERFYSDNAAPRQRLLRIAQATGALPVDPVETICKDGICPTVNAEGEPIYTDPVHMRPFYVKSRVHYLDPALNGTISTIGSSMKLL</sequence>
<comment type="caution">
    <text evidence="4">The sequence shown here is derived from an EMBL/GenBank/DDBJ whole genome shotgun (WGS) entry which is preliminary data.</text>
</comment>
<feature type="transmembrane region" description="Helical" evidence="1">
    <location>
        <begin position="177"/>
        <end position="199"/>
    </location>
</feature>
<dbReference type="EMBL" id="JBHSMZ010000008">
    <property type="protein sequence ID" value="MFC5549470.1"/>
    <property type="molecule type" value="Genomic_DNA"/>
</dbReference>
<dbReference type="Pfam" id="PF01757">
    <property type="entry name" value="Acyl_transf_3"/>
    <property type="match status" value="1"/>
</dbReference>
<evidence type="ECO:0000313" key="4">
    <source>
        <dbReference type="EMBL" id="MFC5549470.1"/>
    </source>
</evidence>
<feature type="transmembrane region" description="Helical" evidence="1">
    <location>
        <begin position="358"/>
        <end position="377"/>
    </location>
</feature>
<protein>
    <submittedName>
        <fullName evidence="4">Acyltransferase family protein</fullName>
        <ecNumber evidence="4">2.3.1.-</ecNumber>
    </submittedName>
</protein>
<keyword evidence="4" id="KW-0808">Transferase</keyword>
<dbReference type="InterPro" id="IPR043968">
    <property type="entry name" value="SGNH"/>
</dbReference>
<dbReference type="RefSeq" id="WP_379771501.1">
    <property type="nucleotide sequence ID" value="NZ_JBHSMZ010000008.1"/>
</dbReference>
<keyword evidence="1" id="KW-1133">Transmembrane helix</keyword>
<keyword evidence="1" id="KW-0812">Transmembrane</keyword>
<feature type="transmembrane region" description="Helical" evidence="1">
    <location>
        <begin position="260"/>
        <end position="281"/>
    </location>
</feature>
<dbReference type="Proteomes" id="UP001596086">
    <property type="component" value="Unassembled WGS sequence"/>
</dbReference>
<feature type="domain" description="Acyltransferase 3" evidence="2">
    <location>
        <begin position="24"/>
        <end position="344"/>
    </location>
</feature>
<feature type="transmembrane region" description="Helical" evidence="1">
    <location>
        <begin position="326"/>
        <end position="346"/>
    </location>
</feature>
<dbReference type="EC" id="2.3.1.-" evidence="4"/>
<keyword evidence="5" id="KW-1185">Reference proteome</keyword>